<dbReference type="EMBL" id="CANTFM010001628">
    <property type="protein sequence ID" value="CAI5741914.1"/>
    <property type="molecule type" value="Genomic_DNA"/>
</dbReference>
<evidence type="ECO:0000313" key="2">
    <source>
        <dbReference type="EMBL" id="CAI5741914.1"/>
    </source>
</evidence>
<accession>A0AAV0UYG5</accession>
<keyword evidence="1" id="KW-0812">Transmembrane</keyword>
<organism evidence="2 3">
    <name type="scientific">Peronospora destructor</name>
    <dbReference type="NCBI Taxonomy" id="86335"/>
    <lineage>
        <taxon>Eukaryota</taxon>
        <taxon>Sar</taxon>
        <taxon>Stramenopiles</taxon>
        <taxon>Oomycota</taxon>
        <taxon>Peronosporomycetes</taxon>
        <taxon>Peronosporales</taxon>
        <taxon>Peronosporaceae</taxon>
        <taxon>Peronospora</taxon>
    </lineage>
</organism>
<dbReference type="AlphaFoldDB" id="A0AAV0UYG5"/>
<keyword evidence="1" id="KW-0472">Membrane</keyword>
<comment type="caution">
    <text evidence="2">The sequence shown here is derived from an EMBL/GenBank/DDBJ whole genome shotgun (WGS) entry which is preliminary data.</text>
</comment>
<feature type="transmembrane region" description="Helical" evidence="1">
    <location>
        <begin position="47"/>
        <end position="68"/>
    </location>
</feature>
<feature type="transmembrane region" description="Helical" evidence="1">
    <location>
        <begin position="74"/>
        <end position="95"/>
    </location>
</feature>
<keyword evidence="3" id="KW-1185">Reference proteome</keyword>
<dbReference type="Proteomes" id="UP001162029">
    <property type="component" value="Unassembled WGS sequence"/>
</dbReference>
<keyword evidence="1" id="KW-1133">Transmembrane helix</keyword>
<reference evidence="2" key="1">
    <citation type="submission" date="2022-12" db="EMBL/GenBank/DDBJ databases">
        <authorList>
            <person name="Webb A."/>
        </authorList>
    </citation>
    <scope>NUCLEOTIDE SEQUENCE</scope>
    <source>
        <strain evidence="2">Pd1</strain>
    </source>
</reference>
<evidence type="ECO:0000313" key="3">
    <source>
        <dbReference type="Proteomes" id="UP001162029"/>
    </source>
</evidence>
<protein>
    <submittedName>
        <fullName evidence="2">Uncharacterized protein</fullName>
    </submittedName>
</protein>
<evidence type="ECO:0000256" key="1">
    <source>
        <dbReference type="SAM" id="Phobius"/>
    </source>
</evidence>
<gene>
    <name evidence="2" type="ORF">PDE001_LOCUS8030</name>
</gene>
<sequence>MQRLKLPTRPDTALLSALILKRTCKRFELSQRPHCRRWQGKLSFQKLICRWLGAAGGLWHGVGSAGHFVAAGYIAIPLSSITIFGGAVGNFFLNLSRIRDNLTKPLIGL</sequence>
<name>A0AAV0UYG5_9STRA</name>
<proteinExistence type="predicted"/>